<dbReference type="Pfam" id="PF20005">
    <property type="entry name" value="fvmX7"/>
    <property type="match status" value="1"/>
</dbReference>
<dbReference type="RefSeq" id="WP_394823285.1">
    <property type="nucleotide sequence ID" value="NZ_CP089984.1"/>
</dbReference>
<accession>A0ABZ2LRX7</accession>
<sequence length="510" mass="55569">MLERIALHQTRLRTPGLGLDAKGVALGAKGLVLLASIDRLVALLAVYTQEYSLEDLMPSLEIQLVRSKLGTRELTLSFAAESSDRMDRMAETARLTGGFIFTGTSRHFVQYRDAAAPFGYDTSQLLATDAALSLYHDRFSQVYEVERTIELRALLLRLMPHVDPTTNTTPGSRFLVAEPGLGPALIHYLVRSRVDGEVAVGEWPPASAFDDGPIRRTIVRVPDLPERMRPLMQTTPGITTFFPVGPGVAVEAGYRHPVQLRACPVFDPKGLVLLRGRDREPWVLPRMPQMGDLRVFARIELRSDPKAEGSLAEALRKAESVRVPLRVTPSTAPWRSVTATWIKDAEIPLLRRLSYALPRETIQKTSIAITARGAFLRAPLGIEAIPLGTFFVEIHPNLYIPAGYDVTPAVAPEVLYRALGASSSQVLFVTPDEAALAIESSAFTSLEMALIEAKPWEPLVAEAIESALDEAPIDLRIAPLGTFPMSGVEPPPKREAPKGPGASGAPSGES</sequence>
<evidence type="ECO:0000256" key="1">
    <source>
        <dbReference type="SAM" id="MobiDB-lite"/>
    </source>
</evidence>
<feature type="region of interest" description="Disordered" evidence="1">
    <location>
        <begin position="484"/>
        <end position="510"/>
    </location>
</feature>
<dbReference type="Proteomes" id="UP001370348">
    <property type="component" value="Chromosome"/>
</dbReference>
<dbReference type="InterPro" id="IPR045486">
    <property type="entry name" value="fvmX7"/>
</dbReference>
<feature type="domain" description="FtsH ternary system" evidence="2">
    <location>
        <begin position="218"/>
        <end position="435"/>
    </location>
</feature>
<organism evidence="3 4">
    <name type="scientific">Pendulispora albinea</name>
    <dbReference type="NCBI Taxonomy" id="2741071"/>
    <lineage>
        <taxon>Bacteria</taxon>
        <taxon>Pseudomonadati</taxon>
        <taxon>Myxococcota</taxon>
        <taxon>Myxococcia</taxon>
        <taxon>Myxococcales</taxon>
        <taxon>Sorangiineae</taxon>
        <taxon>Pendulisporaceae</taxon>
        <taxon>Pendulispora</taxon>
    </lineage>
</organism>
<keyword evidence="4" id="KW-1185">Reference proteome</keyword>
<reference evidence="3 4" key="1">
    <citation type="submission" date="2021-12" db="EMBL/GenBank/DDBJ databases">
        <title>Discovery of the Pendulisporaceae a myxobacterial family with distinct sporulation behavior and unique specialized metabolism.</title>
        <authorList>
            <person name="Garcia R."/>
            <person name="Popoff A."/>
            <person name="Bader C.D."/>
            <person name="Loehr J."/>
            <person name="Walesch S."/>
            <person name="Walt C."/>
            <person name="Boldt J."/>
            <person name="Bunk B."/>
            <person name="Haeckl F.J.F.P.J."/>
            <person name="Gunesch A.P."/>
            <person name="Birkelbach J."/>
            <person name="Nuebel U."/>
            <person name="Pietschmann T."/>
            <person name="Bach T."/>
            <person name="Mueller R."/>
        </authorList>
    </citation>
    <scope>NUCLEOTIDE SEQUENCE [LARGE SCALE GENOMIC DNA]</scope>
    <source>
        <strain evidence="3 4">MSr11954</strain>
    </source>
</reference>
<gene>
    <name evidence="3" type="ORF">LZC94_38285</name>
</gene>
<dbReference type="EMBL" id="CP089984">
    <property type="protein sequence ID" value="WXB13672.1"/>
    <property type="molecule type" value="Genomic_DNA"/>
</dbReference>
<protein>
    <recommendedName>
        <fullName evidence="2">FtsH ternary system domain-containing protein</fullName>
    </recommendedName>
</protein>
<name>A0ABZ2LRX7_9BACT</name>
<evidence type="ECO:0000313" key="4">
    <source>
        <dbReference type="Proteomes" id="UP001370348"/>
    </source>
</evidence>
<evidence type="ECO:0000313" key="3">
    <source>
        <dbReference type="EMBL" id="WXB13672.1"/>
    </source>
</evidence>
<proteinExistence type="predicted"/>
<feature type="compositionally biased region" description="Low complexity" evidence="1">
    <location>
        <begin position="498"/>
        <end position="510"/>
    </location>
</feature>
<evidence type="ECO:0000259" key="2">
    <source>
        <dbReference type="Pfam" id="PF20005"/>
    </source>
</evidence>